<name>Q3SAL1_BACOL</name>
<reference evidence="2" key="1">
    <citation type="submission" date="2005-06" db="EMBL/GenBank/DDBJ databases">
        <authorList>
            <person name="Lagos D.I."/>
            <person name="Komitopoulou K.S."/>
        </authorList>
    </citation>
    <scope>NUCLEOTIDE SEQUENCE</scope>
</reference>
<dbReference type="AlphaFoldDB" id="Q3SAL1"/>
<dbReference type="EMBL" id="DQ100251">
    <property type="protein sequence ID" value="AAZ08052.1"/>
    <property type="molecule type" value="mRNA"/>
</dbReference>
<accession>Q3SAL1</accession>
<sequence length="75" mass="8455">MNSNIPKLFATSSKIQIKQHVPNGSIRKGPHAIERSLVPDEVVIKRRFGNFNCLLNLVILKKLSDLDANLNETRC</sequence>
<reference evidence="2" key="2">
    <citation type="journal article" date="2007" name="Insect Mol. Biol.">
        <title>The transformer gene in Bactrocera oleae: the genetic switch that determines its sex fate.</title>
        <authorList>
            <person name="Lagos D."/>
            <person name="Koukidou M."/>
            <person name="Savakis C."/>
            <person name="Komitopoulou K."/>
        </authorList>
    </citation>
    <scope>NUCLEOTIDE SEQUENCE</scope>
</reference>
<organism evidence="2">
    <name type="scientific">Bactrocera oleae</name>
    <name type="common">Olive fruit fly</name>
    <name type="synonym">Dacus oleae</name>
    <dbReference type="NCBI Taxonomy" id="104688"/>
    <lineage>
        <taxon>Eukaryota</taxon>
        <taxon>Metazoa</taxon>
        <taxon>Ecdysozoa</taxon>
        <taxon>Arthropoda</taxon>
        <taxon>Hexapoda</taxon>
        <taxon>Insecta</taxon>
        <taxon>Pterygota</taxon>
        <taxon>Neoptera</taxon>
        <taxon>Endopterygota</taxon>
        <taxon>Diptera</taxon>
        <taxon>Brachycera</taxon>
        <taxon>Muscomorpha</taxon>
        <taxon>Tephritoidea</taxon>
        <taxon>Tephritidae</taxon>
        <taxon>Bactrocera</taxon>
        <taxon>Daculus</taxon>
    </lineage>
</organism>
<evidence type="ECO:0000313" key="2">
    <source>
        <dbReference type="EMBL" id="AAZ14853.1"/>
    </source>
</evidence>
<protein>
    <submittedName>
        <fullName evidence="1">Transformer male-specific 1</fullName>
    </submittedName>
    <submittedName>
        <fullName evidence="2">Transformer male-specific 2</fullName>
    </submittedName>
</protein>
<dbReference type="EMBL" id="DQ100252">
    <property type="protein sequence ID" value="AAZ14853.1"/>
    <property type="molecule type" value="mRNA"/>
</dbReference>
<proteinExistence type="evidence at transcript level"/>
<gene>
    <name evidence="2" type="primary">tra</name>
</gene>
<evidence type="ECO:0000313" key="1">
    <source>
        <dbReference type="EMBL" id="AAZ08052.1"/>
    </source>
</evidence>